<dbReference type="RefSeq" id="WP_017675735.1">
    <property type="nucleotide sequence ID" value="NZ_FMZQ01000019.1"/>
</dbReference>
<dbReference type="AlphaFoldDB" id="A0A1G6VG37"/>
<evidence type="ECO:0000313" key="1">
    <source>
        <dbReference type="EMBL" id="SDD52504.1"/>
    </source>
</evidence>
<dbReference type="InterPro" id="IPR007358">
    <property type="entry name" value="Nucleoid_associated_NdpA"/>
</dbReference>
<protein>
    <submittedName>
        <fullName evidence="1">Uncharacterized protein</fullName>
    </submittedName>
</protein>
<keyword evidence="2" id="KW-1185">Reference proteome</keyword>
<organism evidence="1 2">
    <name type="scientific">Ectopseudomonas chengduensis</name>
    <dbReference type="NCBI Taxonomy" id="489632"/>
    <lineage>
        <taxon>Bacteria</taxon>
        <taxon>Pseudomonadati</taxon>
        <taxon>Pseudomonadota</taxon>
        <taxon>Gammaproteobacteria</taxon>
        <taxon>Pseudomonadales</taxon>
        <taxon>Pseudomonadaceae</taxon>
        <taxon>Ectopseudomonas</taxon>
    </lineage>
</organism>
<name>A0A1G6VG37_9GAMM</name>
<sequence>MAVPLDGVLSQAQRESLEIVSFIFHIIDADAGEDEDVIFLDEVQLQAAQKKFFLDRLRDIAEGTQYVFKQDAVHLKEKCQQLVEAPDRFIELSRQITTDFSGRHQGQMSAGVFIVSIVKYLAAAHDWRQLVFLVKMDKQPSFTYSYEEKDGRRVAVINEVQNSLNESKHAIQKSALIDVSDQFAWDVLAFDRVKKPGLGDYFRAFLGVTERQQDAVLTRTAHGQVRKWAKKLAAEHLPPGEDLNTFAGRSLNYLNDHDVFDTDDYLNAVVRDEDADRKALLMGSLREALAEAGVAGQQFRPQPASLRTRERKQVYQTLEGVTISFEGSAEAVGMAIEQLGNGRARVTIETNRLDAKG</sequence>
<gene>
    <name evidence="1" type="ORF">SAMN05216576_1196</name>
</gene>
<dbReference type="GO" id="GO:0009295">
    <property type="term" value="C:nucleoid"/>
    <property type="evidence" value="ECO:0007669"/>
    <property type="project" value="InterPro"/>
</dbReference>
<dbReference type="Pfam" id="PF04245">
    <property type="entry name" value="NA37"/>
    <property type="match status" value="1"/>
</dbReference>
<accession>A0A1G6VG37</accession>
<evidence type="ECO:0000313" key="2">
    <source>
        <dbReference type="Proteomes" id="UP000199467"/>
    </source>
</evidence>
<dbReference type="Proteomes" id="UP000199467">
    <property type="component" value="Unassembled WGS sequence"/>
</dbReference>
<dbReference type="EMBL" id="FMZQ01000019">
    <property type="protein sequence ID" value="SDD52504.1"/>
    <property type="molecule type" value="Genomic_DNA"/>
</dbReference>
<proteinExistence type="predicted"/>
<reference evidence="2" key="1">
    <citation type="submission" date="2016-10" db="EMBL/GenBank/DDBJ databases">
        <authorList>
            <person name="Varghese N."/>
            <person name="Submissions S."/>
        </authorList>
    </citation>
    <scope>NUCLEOTIDE SEQUENCE [LARGE SCALE GENOMIC DNA]</scope>
    <source>
        <strain evidence="2">DSM 26382</strain>
    </source>
</reference>